<name>A0A8D8M492_9HEMI</name>
<proteinExistence type="predicted"/>
<dbReference type="EMBL" id="HBUF01392142">
    <property type="protein sequence ID" value="CAG6734263.1"/>
    <property type="molecule type" value="Transcribed_RNA"/>
</dbReference>
<sequence>MLCASLGKILKLMESQKLHETLTFLRIKSPLKTALKVQLTTILVKPTKQTFPNWNCPSITTKSMCSCLKALMSPRILQQTMTLWMKKNLMMMNMLKVKMMI</sequence>
<dbReference type="EMBL" id="HBUF01050979">
    <property type="protein sequence ID" value="CAG6621765.1"/>
    <property type="molecule type" value="Transcribed_RNA"/>
</dbReference>
<accession>A0A8D8M492</accession>
<dbReference type="EMBL" id="HBUF01050980">
    <property type="protein sequence ID" value="CAG6621768.1"/>
    <property type="molecule type" value="Transcribed_RNA"/>
</dbReference>
<protein>
    <submittedName>
        <fullName evidence="1">Uncharacterized protein</fullName>
    </submittedName>
</protein>
<dbReference type="AlphaFoldDB" id="A0A8D8M492"/>
<dbReference type="EMBL" id="HBUF01392140">
    <property type="protein sequence ID" value="CAG6734256.1"/>
    <property type="molecule type" value="Transcribed_RNA"/>
</dbReference>
<dbReference type="EMBL" id="HBUF01050981">
    <property type="protein sequence ID" value="CAG6621771.1"/>
    <property type="molecule type" value="Transcribed_RNA"/>
</dbReference>
<dbReference type="EMBL" id="HBUF01392143">
    <property type="protein sequence ID" value="CAG6734268.1"/>
    <property type="molecule type" value="Transcribed_RNA"/>
</dbReference>
<organism evidence="1">
    <name type="scientific">Cacopsylla melanoneura</name>
    <dbReference type="NCBI Taxonomy" id="428564"/>
    <lineage>
        <taxon>Eukaryota</taxon>
        <taxon>Metazoa</taxon>
        <taxon>Ecdysozoa</taxon>
        <taxon>Arthropoda</taxon>
        <taxon>Hexapoda</taxon>
        <taxon>Insecta</taxon>
        <taxon>Pterygota</taxon>
        <taxon>Neoptera</taxon>
        <taxon>Paraneoptera</taxon>
        <taxon>Hemiptera</taxon>
        <taxon>Sternorrhyncha</taxon>
        <taxon>Psylloidea</taxon>
        <taxon>Psyllidae</taxon>
        <taxon>Psyllinae</taxon>
        <taxon>Cacopsylla</taxon>
    </lineage>
</organism>
<dbReference type="EMBL" id="HBUF01195782">
    <property type="protein sequence ID" value="CAG6659997.1"/>
    <property type="molecule type" value="Transcribed_RNA"/>
</dbReference>
<dbReference type="EMBL" id="HBUF01195781">
    <property type="protein sequence ID" value="CAG6659994.1"/>
    <property type="molecule type" value="Transcribed_RNA"/>
</dbReference>
<reference evidence="1" key="1">
    <citation type="submission" date="2021-05" db="EMBL/GenBank/DDBJ databases">
        <authorList>
            <person name="Alioto T."/>
            <person name="Alioto T."/>
            <person name="Gomez Garrido J."/>
        </authorList>
    </citation>
    <scope>NUCLEOTIDE SEQUENCE</scope>
</reference>
<evidence type="ECO:0000313" key="1">
    <source>
        <dbReference type="EMBL" id="CAG6621765.1"/>
    </source>
</evidence>
<dbReference type="EMBL" id="HBUF01392141">
    <property type="protein sequence ID" value="CAG6734260.1"/>
    <property type="molecule type" value="Transcribed_RNA"/>
</dbReference>